<keyword evidence="3" id="KW-1185">Reference proteome</keyword>
<feature type="compositionally biased region" description="Acidic residues" evidence="1">
    <location>
        <begin position="396"/>
        <end position="405"/>
    </location>
</feature>
<dbReference type="EMBL" id="SFCI01001857">
    <property type="protein sequence ID" value="TFY74815.1"/>
    <property type="molecule type" value="Genomic_DNA"/>
</dbReference>
<evidence type="ECO:0000313" key="2">
    <source>
        <dbReference type="EMBL" id="TFY74815.1"/>
    </source>
</evidence>
<protein>
    <submittedName>
        <fullName evidence="2">Uncharacterized protein</fullName>
    </submittedName>
</protein>
<comment type="caution">
    <text evidence="2">The sequence shown here is derived from an EMBL/GenBank/DDBJ whole genome shotgun (WGS) entry which is preliminary data.</text>
</comment>
<dbReference type="Proteomes" id="UP000298061">
    <property type="component" value="Unassembled WGS sequence"/>
</dbReference>
<reference evidence="2 3" key="1">
    <citation type="submission" date="2019-02" db="EMBL/GenBank/DDBJ databases">
        <title>Genome sequencing of the rare red list fungi Hericium alpestre (H. flagellum).</title>
        <authorList>
            <person name="Buettner E."/>
            <person name="Kellner H."/>
        </authorList>
    </citation>
    <scope>NUCLEOTIDE SEQUENCE [LARGE SCALE GENOMIC DNA]</scope>
    <source>
        <strain evidence="2 3">DSM 108284</strain>
    </source>
</reference>
<feature type="region of interest" description="Disordered" evidence="1">
    <location>
        <begin position="383"/>
        <end position="410"/>
    </location>
</feature>
<feature type="region of interest" description="Disordered" evidence="1">
    <location>
        <begin position="136"/>
        <end position="187"/>
    </location>
</feature>
<evidence type="ECO:0000256" key="1">
    <source>
        <dbReference type="SAM" id="MobiDB-lite"/>
    </source>
</evidence>
<feature type="compositionally biased region" description="Basic and acidic residues" evidence="1">
    <location>
        <begin position="139"/>
        <end position="160"/>
    </location>
</feature>
<gene>
    <name evidence="2" type="ORF">EWM64_g9197</name>
</gene>
<dbReference type="OrthoDB" id="3062651at2759"/>
<organism evidence="2 3">
    <name type="scientific">Hericium alpestre</name>
    <dbReference type="NCBI Taxonomy" id="135208"/>
    <lineage>
        <taxon>Eukaryota</taxon>
        <taxon>Fungi</taxon>
        <taxon>Dikarya</taxon>
        <taxon>Basidiomycota</taxon>
        <taxon>Agaricomycotina</taxon>
        <taxon>Agaricomycetes</taxon>
        <taxon>Russulales</taxon>
        <taxon>Hericiaceae</taxon>
        <taxon>Hericium</taxon>
    </lineage>
</organism>
<feature type="region of interest" description="Disordered" evidence="1">
    <location>
        <begin position="562"/>
        <end position="628"/>
    </location>
</feature>
<evidence type="ECO:0000313" key="3">
    <source>
        <dbReference type="Proteomes" id="UP000298061"/>
    </source>
</evidence>
<dbReference type="AlphaFoldDB" id="A0A4Y9ZJP0"/>
<name>A0A4Y9ZJP0_9AGAM</name>
<accession>A0A4Y9ZJP0</accession>
<sequence length="628" mass="69339">MTLNYTWMSTSVTIVTQVVIFVTRSHSIALYTKVPQKLIRKAQRLDWRQELVTYGISFFPSRRYQPGEKGLTITSEWRDYSWSRRGYYQSKESCHPILEPATSAPASVQEALVSQPNTVDRIIASMHPRFQLSKTTEAVAREETNAGFRPKDGTTGDSRKRPATGRGGATRIKSGSAPRHVGVQLPTPMATTKGHMVRVYGVGLITCGLTEKGCVITDVGHPLEFNTEWKTEEINEWIEGLFKEPWHFLNAQFGDPDDDAGLFHWVLLARDRSKLYVFKQNGIITGNDLDVAKGSKGQGWKNYNLFFGTRNHIPEYVQKNWGLYAQRALDGHPVALTDYEGDESITDEGSLKEDSEFAVVSRRRHNITYKGKGKGRARLLTPSDDEVLVNDHGDTMDADADEAEDGGPLKSSKLLAKMSSMSVMSDVEAEIDEDALDGLSDDEDEILPESKKARKKKSKNAVQKGTTKGLGEGKGKNKETKRKRSKSKRKSSRGQAFFDKLEGTLPADAYIPTSDDERPVVKRQRLTRSTSSSKSISVAAPIIDLSDSDVDLPATLSGILRSSPEIQELPAPSSSTHGPASGLSLGLSQADVAGPSTVITRPRPRPVARKNTSEGFAKPKPVAYDPWK</sequence>
<proteinExistence type="predicted"/>
<feature type="compositionally biased region" description="Basic residues" evidence="1">
    <location>
        <begin position="479"/>
        <end position="492"/>
    </location>
</feature>
<feature type="compositionally biased region" description="Acidic residues" evidence="1">
    <location>
        <begin position="434"/>
        <end position="447"/>
    </location>
</feature>
<feature type="region of interest" description="Disordered" evidence="1">
    <location>
        <begin position="434"/>
        <end position="536"/>
    </location>
</feature>